<feature type="compositionally biased region" description="Basic and acidic residues" evidence="1">
    <location>
        <begin position="76"/>
        <end position="86"/>
    </location>
</feature>
<evidence type="ECO:0000313" key="2">
    <source>
        <dbReference type="EMBL" id="GLB34346.1"/>
    </source>
</evidence>
<organism evidence="2 3">
    <name type="scientific">Lyophyllum shimeji</name>
    <name type="common">Hon-shimeji</name>
    <name type="synonym">Tricholoma shimeji</name>
    <dbReference type="NCBI Taxonomy" id="47721"/>
    <lineage>
        <taxon>Eukaryota</taxon>
        <taxon>Fungi</taxon>
        <taxon>Dikarya</taxon>
        <taxon>Basidiomycota</taxon>
        <taxon>Agaricomycotina</taxon>
        <taxon>Agaricomycetes</taxon>
        <taxon>Agaricomycetidae</taxon>
        <taxon>Agaricales</taxon>
        <taxon>Tricholomatineae</taxon>
        <taxon>Lyophyllaceae</taxon>
        <taxon>Lyophyllum</taxon>
    </lineage>
</organism>
<evidence type="ECO:0000313" key="3">
    <source>
        <dbReference type="Proteomes" id="UP001063166"/>
    </source>
</evidence>
<gene>
    <name evidence="2" type="ORF">LshimejAT787_0112300</name>
</gene>
<protein>
    <submittedName>
        <fullName evidence="2">Uncharacterized protein</fullName>
    </submittedName>
</protein>
<dbReference type="EMBL" id="BRPK01000001">
    <property type="protein sequence ID" value="GLB34346.1"/>
    <property type="molecule type" value="Genomic_DNA"/>
</dbReference>
<name>A0A9P3UKG0_LYOSH</name>
<evidence type="ECO:0000256" key="1">
    <source>
        <dbReference type="SAM" id="MobiDB-lite"/>
    </source>
</evidence>
<feature type="region of interest" description="Disordered" evidence="1">
    <location>
        <begin position="57"/>
        <end position="137"/>
    </location>
</feature>
<dbReference type="Proteomes" id="UP001063166">
    <property type="component" value="Unassembled WGS sequence"/>
</dbReference>
<keyword evidence="3" id="KW-1185">Reference proteome</keyword>
<accession>A0A9P3UKG0</accession>
<proteinExistence type="predicted"/>
<comment type="caution">
    <text evidence="2">The sequence shown here is derived from an EMBL/GenBank/DDBJ whole genome shotgun (WGS) entry which is preliminary data.</text>
</comment>
<reference evidence="2" key="1">
    <citation type="submission" date="2022-07" db="EMBL/GenBank/DDBJ databases">
        <title>The genome of Lyophyllum shimeji provides insight into the initial evolution of ectomycorrhizal fungal genome.</title>
        <authorList>
            <person name="Kobayashi Y."/>
            <person name="Shibata T."/>
            <person name="Hirakawa H."/>
            <person name="Shigenobu S."/>
            <person name="Nishiyama T."/>
            <person name="Yamada A."/>
            <person name="Hasebe M."/>
            <person name="Kawaguchi M."/>
        </authorList>
    </citation>
    <scope>NUCLEOTIDE SEQUENCE</scope>
    <source>
        <strain evidence="2">AT787</strain>
    </source>
</reference>
<sequence length="168" mass="18667">MDDSQPEPGSTKYLAPTRLRTRALRPALPITRPPGAKPDDAHQRMIDDYPDIDSMLEDVSHSASAPLRPLIVDVEDGSRSGSDDCGYRQYAGGHEAKSKPSTVATKGRRPTSYDGHPSKSVSPLQKPGASHSQVQRAHITRRRFYRLRCIHDPSSPFRPSRCIECYCI</sequence>
<dbReference type="AlphaFoldDB" id="A0A9P3UKG0"/>